<dbReference type="EMBL" id="CM037621">
    <property type="protein sequence ID" value="KAH8001462.1"/>
    <property type="molecule type" value="Genomic_DNA"/>
</dbReference>
<gene>
    <name evidence="1" type="ORF">K3G42_008274</name>
</gene>
<comment type="caution">
    <text evidence="1">The sequence shown here is derived from an EMBL/GenBank/DDBJ whole genome shotgun (WGS) entry which is preliminary data.</text>
</comment>
<accession>A0ACB8F7R9</accession>
<dbReference type="Proteomes" id="UP000827872">
    <property type="component" value="Linkage Group LG08"/>
</dbReference>
<protein>
    <submittedName>
        <fullName evidence="1">Uncharacterized protein</fullName>
    </submittedName>
</protein>
<name>A0ACB8F7R9_9SAUR</name>
<evidence type="ECO:0000313" key="1">
    <source>
        <dbReference type="EMBL" id="KAH8001462.1"/>
    </source>
</evidence>
<evidence type="ECO:0000313" key="2">
    <source>
        <dbReference type="Proteomes" id="UP000827872"/>
    </source>
</evidence>
<reference evidence="1" key="1">
    <citation type="submission" date="2021-08" db="EMBL/GenBank/DDBJ databases">
        <title>The first chromosome-level gecko genome reveals the dynamic sex chromosomes of Neotropical dwarf geckos (Sphaerodactylidae: Sphaerodactylus).</title>
        <authorList>
            <person name="Pinto B.J."/>
            <person name="Keating S.E."/>
            <person name="Gamble T."/>
        </authorList>
    </citation>
    <scope>NUCLEOTIDE SEQUENCE</scope>
    <source>
        <strain evidence="1">TG3544</strain>
    </source>
</reference>
<organism evidence="1 2">
    <name type="scientific">Sphaerodactylus townsendi</name>
    <dbReference type="NCBI Taxonomy" id="933632"/>
    <lineage>
        <taxon>Eukaryota</taxon>
        <taxon>Metazoa</taxon>
        <taxon>Chordata</taxon>
        <taxon>Craniata</taxon>
        <taxon>Vertebrata</taxon>
        <taxon>Euteleostomi</taxon>
        <taxon>Lepidosauria</taxon>
        <taxon>Squamata</taxon>
        <taxon>Bifurcata</taxon>
        <taxon>Gekkota</taxon>
        <taxon>Sphaerodactylidae</taxon>
        <taxon>Sphaerodactylus</taxon>
    </lineage>
</organism>
<proteinExistence type="predicted"/>
<keyword evidence="2" id="KW-1185">Reference proteome</keyword>
<sequence>MGTGASMSICQSSSSTEIKPFRNKVRPASQRIFGAPLDSCMQDATHVPLVVEHLVKYLEEFGLNHEGLFRTSGSEKKIRALKQKYDQGEKVDLVQEGDVESAAGLLKRFLNQLPVAVFPDNVCAAILACFEGNINHMAECTRCLRTLLCSLPQAHYHLFHYLAIFLGKVSLRSDVNQMTLENLATVFGPTVFRIPCRSLGHEEQRFCNSVLLHTLRRYEELFAGSPESQFLVAEDSPQVRSC</sequence>